<name>A0A6J2RJS3_COTGO</name>
<dbReference type="OrthoDB" id="8954671at2759"/>
<dbReference type="AlphaFoldDB" id="A0A6J2RJS3"/>
<dbReference type="GO" id="GO:0005576">
    <property type="term" value="C:extracellular region"/>
    <property type="evidence" value="ECO:0007669"/>
    <property type="project" value="GOC"/>
</dbReference>
<dbReference type="GO" id="GO:1904158">
    <property type="term" value="P:axonemal central apparatus assembly"/>
    <property type="evidence" value="ECO:0007669"/>
    <property type="project" value="TreeGrafter"/>
</dbReference>
<evidence type="ECO:0000313" key="2">
    <source>
        <dbReference type="Proteomes" id="UP000504630"/>
    </source>
</evidence>
<dbReference type="GO" id="GO:1990716">
    <property type="term" value="C:axonemal central apparatus"/>
    <property type="evidence" value="ECO:0007669"/>
    <property type="project" value="TreeGrafter"/>
</dbReference>
<gene>
    <name evidence="3" type="primary">LOC115023953</name>
</gene>
<evidence type="ECO:0000313" key="3">
    <source>
        <dbReference type="RefSeq" id="XP_029311183.1"/>
    </source>
</evidence>
<dbReference type="GeneID" id="115023953"/>
<evidence type="ECO:0000256" key="1">
    <source>
        <dbReference type="SAM" id="MobiDB-lite"/>
    </source>
</evidence>
<protein>
    <submittedName>
        <fullName evidence="3">Sperm-associated antigen 17-like</fullName>
    </submittedName>
</protein>
<proteinExistence type="predicted"/>
<dbReference type="PANTHER" id="PTHR21963">
    <property type="entry name" value="PF6"/>
    <property type="match status" value="1"/>
</dbReference>
<dbReference type="KEGG" id="cgob:115023953"/>
<organism evidence="2 3">
    <name type="scientific">Cottoperca gobio</name>
    <name type="common">Frogmouth</name>
    <name type="synonym">Aphritis gobio</name>
    <dbReference type="NCBI Taxonomy" id="56716"/>
    <lineage>
        <taxon>Eukaryota</taxon>
        <taxon>Metazoa</taxon>
        <taxon>Chordata</taxon>
        <taxon>Craniata</taxon>
        <taxon>Vertebrata</taxon>
        <taxon>Euteleostomi</taxon>
        <taxon>Actinopterygii</taxon>
        <taxon>Neopterygii</taxon>
        <taxon>Teleostei</taxon>
        <taxon>Neoteleostei</taxon>
        <taxon>Acanthomorphata</taxon>
        <taxon>Eupercaria</taxon>
        <taxon>Perciformes</taxon>
        <taxon>Notothenioidei</taxon>
        <taxon>Bovichtidae</taxon>
        <taxon>Cottoperca</taxon>
    </lineage>
</organism>
<keyword evidence="2" id="KW-1185">Reference proteome</keyword>
<dbReference type="InParanoid" id="A0A6J2RJS3"/>
<dbReference type="InterPro" id="IPR026173">
    <property type="entry name" value="SPAG17"/>
</dbReference>
<accession>A0A6J2RJS3</accession>
<dbReference type="Proteomes" id="UP000504630">
    <property type="component" value="Chromosome 18"/>
</dbReference>
<dbReference type="GO" id="GO:0003351">
    <property type="term" value="P:epithelial cilium movement involved in extracellular fluid movement"/>
    <property type="evidence" value="ECO:0007669"/>
    <property type="project" value="TreeGrafter"/>
</dbReference>
<reference evidence="3" key="1">
    <citation type="submission" date="2025-08" db="UniProtKB">
        <authorList>
            <consortium name="RefSeq"/>
        </authorList>
    </citation>
    <scope>IDENTIFICATION</scope>
</reference>
<feature type="region of interest" description="Disordered" evidence="1">
    <location>
        <begin position="1"/>
        <end position="20"/>
    </location>
</feature>
<dbReference type="PANTHER" id="PTHR21963:SF1">
    <property type="entry name" value="SPERM-ASSOCIATED ANTIGEN 17"/>
    <property type="match status" value="1"/>
</dbReference>
<sequence length="357" mass="40971">MPPKAAKRVSDKKPNASGAAVVSKNWEAGLTRAPFEEESWQACVSLVVGSSPEEEEELTQALSLAIKKPQCKLFNLLTWDSTLTKIHELGNLKAKRHDDVPMFYEVTEPAKVLLDAGEEIPCDLMANILKFQLLQIKAHDQLLPISTEQYLSRATEEPKLHNGPGLDFELVSFMLQSFLPLVHTEEERSHMLKSLLTTAQNEEDQKRLVQKFGAEETQKKCEHPQVIRHHNERALRLREVNAVQGFDPAEVELSMMRRFPVWELINSVAQQRNSNSCWMAIKQQLQHYCTDGQKQRVTFIRLDQRGTLEPAQQQKLTVIPWDNPLLYAKQQLNNLQTKGSTWTMWQIAFRIGQKRKN</sequence>
<dbReference type="RefSeq" id="XP_029311183.1">
    <property type="nucleotide sequence ID" value="XM_029455323.1"/>
</dbReference>